<dbReference type="RefSeq" id="WP_161902866.1">
    <property type="nucleotide sequence ID" value="NZ_MAEL01000053.1"/>
</dbReference>
<sequence>MLQFDPTQLTERENYKLLIGSIIPRPVAVMTTQDNDILNIAPFSYFNIVSTEPAIVSVAIQRKNGQQKDTARNLLATNEAVIHILDEQNVTDANQTAAQLSPTTSELTVTKFTTTNSEKVSVPALKEARVRFETTLYQHIPITKEDHVTADLFLLEIKQYHINQEIYEDGRINPNKLAAVSRLAGNAYATIGDIFELVRPE</sequence>
<evidence type="ECO:0000256" key="3">
    <source>
        <dbReference type="ARBA" id="ARBA00022643"/>
    </source>
</evidence>
<dbReference type="Proteomes" id="UP000782705">
    <property type="component" value="Unassembled WGS sequence"/>
</dbReference>
<dbReference type="SMART" id="SM00903">
    <property type="entry name" value="Flavin_Reduct"/>
    <property type="match status" value="1"/>
</dbReference>
<dbReference type="InterPro" id="IPR002563">
    <property type="entry name" value="Flavin_Rdtase-like_dom"/>
</dbReference>
<keyword evidence="3" id="KW-0288">FMN</keyword>
<evidence type="ECO:0000313" key="6">
    <source>
        <dbReference type="EMBL" id="KAF1302241.1"/>
    </source>
</evidence>
<dbReference type="PANTHER" id="PTHR33798:SF5">
    <property type="entry name" value="FLAVIN REDUCTASE LIKE DOMAIN-CONTAINING PROTEIN"/>
    <property type="match status" value="1"/>
</dbReference>
<dbReference type="SUPFAM" id="SSF50475">
    <property type="entry name" value="FMN-binding split barrel"/>
    <property type="match status" value="1"/>
</dbReference>
<evidence type="ECO:0000256" key="4">
    <source>
        <dbReference type="ARBA" id="ARBA00038054"/>
    </source>
</evidence>
<evidence type="ECO:0000259" key="5">
    <source>
        <dbReference type="SMART" id="SM00903"/>
    </source>
</evidence>
<gene>
    <name evidence="6" type="ORF">BAU17_10705</name>
</gene>
<dbReference type="Gene3D" id="2.30.110.10">
    <property type="entry name" value="Electron Transport, Fmn-binding Protein, Chain A"/>
    <property type="match status" value="1"/>
</dbReference>
<dbReference type="InterPro" id="IPR012349">
    <property type="entry name" value="Split_barrel_FMN-bd"/>
</dbReference>
<feature type="domain" description="Flavin reductase like" evidence="5">
    <location>
        <begin position="20"/>
        <end position="175"/>
    </location>
</feature>
<comment type="caution">
    <text evidence="6">The sequence shown here is derived from an EMBL/GenBank/DDBJ whole genome shotgun (WGS) entry which is preliminary data.</text>
</comment>
<dbReference type="PANTHER" id="PTHR33798">
    <property type="entry name" value="FLAVOPROTEIN OXYGENASE"/>
    <property type="match status" value="1"/>
</dbReference>
<comment type="cofactor">
    <cofactor evidence="1">
        <name>FMN</name>
        <dbReference type="ChEBI" id="CHEBI:58210"/>
    </cofactor>
</comment>
<dbReference type="Pfam" id="PF01613">
    <property type="entry name" value="Flavin_Reduct"/>
    <property type="match status" value="1"/>
</dbReference>
<comment type="similarity">
    <text evidence="4">Belongs to the flavoredoxin family.</text>
</comment>
<protein>
    <recommendedName>
        <fullName evidence="5">Flavin reductase like domain-containing protein</fullName>
    </recommendedName>
</protein>
<proteinExistence type="inferred from homology"/>
<name>A0ABQ6YX88_9ENTE</name>
<evidence type="ECO:0000256" key="2">
    <source>
        <dbReference type="ARBA" id="ARBA00022630"/>
    </source>
</evidence>
<evidence type="ECO:0000313" key="7">
    <source>
        <dbReference type="Proteomes" id="UP000782705"/>
    </source>
</evidence>
<evidence type="ECO:0000256" key="1">
    <source>
        <dbReference type="ARBA" id="ARBA00001917"/>
    </source>
</evidence>
<accession>A0ABQ6YX88</accession>
<keyword evidence="7" id="KW-1185">Reference proteome</keyword>
<organism evidence="6 7">
    <name type="scientific">Candidatus Enterococcus willemsii</name>
    <dbReference type="NCBI Taxonomy" id="1857215"/>
    <lineage>
        <taxon>Bacteria</taxon>
        <taxon>Bacillati</taxon>
        <taxon>Bacillota</taxon>
        <taxon>Bacilli</taxon>
        <taxon>Lactobacillales</taxon>
        <taxon>Enterococcaceae</taxon>
        <taxon>Enterococcus</taxon>
    </lineage>
</organism>
<keyword evidence="2" id="KW-0285">Flavoprotein</keyword>
<reference evidence="6 7" key="1">
    <citation type="submission" date="2016-06" db="EMBL/GenBank/DDBJ databases">
        <title>Four novel species of enterococci isolated from chicken manure.</title>
        <authorList>
            <person name="Van Tyne D."/>
        </authorList>
    </citation>
    <scope>NUCLEOTIDE SEQUENCE [LARGE SCALE GENOMIC DNA]</scope>
    <source>
        <strain evidence="6 7">CU12B</strain>
    </source>
</reference>
<dbReference type="EMBL" id="MAEL01000053">
    <property type="protein sequence ID" value="KAF1302241.1"/>
    <property type="molecule type" value="Genomic_DNA"/>
</dbReference>